<protein>
    <submittedName>
        <fullName evidence="2">Uncharacterized protein</fullName>
    </submittedName>
</protein>
<gene>
    <name evidence="2" type="ORF">ALC60_06904</name>
</gene>
<evidence type="ECO:0000313" key="3">
    <source>
        <dbReference type="Proteomes" id="UP000075809"/>
    </source>
</evidence>
<feature type="region of interest" description="Disordered" evidence="1">
    <location>
        <begin position="159"/>
        <end position="178"/>
    </location>
</feature>
<feature type="non-terminal residue" evidence="2">
    <location>
        <position position="1"/>
    </location>
</feature>
<name>A0A151X1T3_9HYME</name>
<dbReference type="Proteomes" id="UP000075809">
    <property type="component" value="Unassembled WGS sequence"/>
</dbReference>
<dbReference type="AlphaFoldDB" id="A0A151X1T3"/>
<reference evidence="2 3" key="1">
    <citation type="submission" date="2015-09" db="EMBL/GenBank/DDBJ databases">
        <title>Trachymyrmex zeteki WGS genome.</title>
        <authorList>
            <person name="Nygaard S."/>
            <person name="Hu H."/>
            <person name="Boomsma J."/>
            <person name="Zhang G."/>
        </authorList>
    </citation>
    <scope>NUCLEOTIDE SEQUENCE [LARGE SCALE GENOMIC DNA]</scope>
    <source>
        <strain evidence="2">Tzet28-1</strain>
        <tissue evidence="2">Whole body</tissue>
    </source>
</reference>
<evidence type="ECO:0000313" key="2">
    <source>
        <dbReference type="EMBL" id="KYQ54357.1"/>
    </source>
</evidence>
<accession>A0A151X1T3</accession>
<dbReference type="EMBL" id="KQ982585">
    <property type="protein sequence ID" value="KYQ54357.1"/>
    <property type="molecule type" value="Genomic_DNA"/>
</dbReference>
<sequence>ISFFVPFDRGFDDTGRSNEVNSNNIGGTLPFAVVPILLALRNIYIPKTFRFDTVQIVEQVFDSPNISPLMYHTRPYAFVATDDSSLIITNNKSYSAYWSTRNSSASNIRRIVPREMQRSRDVPPDFFRSLTTPSIQNLPALSHISRRYSRSSLVRVSRKTQNHEYRARTPCSSAVILR</sequence>
<keyword evidence="3" id="KW-1185">Reference proteome</keyword>
<proteinExistence type="predicted"/>
<evidence type="ECO:0000256" key="1">
    <source>
        <dbReference type="SAM" id="MobiDB-lite"/>
    </source>
</evidence>
<organism evidence="2 3">
    <name type="scientific">Mycetomoellerius zeteki</name>
    <dbReference type="NCBI Taxonomy" id="64791"/>
    <lineage>
        <taxon>Eukaryota</taxon>
        <taxon>Metazoa</taxon>
        <taxon>Ecdysozoa</taxon>
        <taxon>Arthropoda</taxon>
        <taxon>Hexapoda</taxon>
        <taxon>Insecta</taxon>
        <taxon>Pterygota</taxon>
        <taxon>Neoptera</taxon>
        <taxon>Endopterygota</taxon>
        <taxon>Hymenoptera</taxon>
        <taxon>Apocrita</taxon>
        <taxon>Aculeata</taxon>
        <taxon>Formicoidea</taxon>
        <taxon>Formicidae</taxon>
        <taxon>Myrmicinae</taxon>
        <taxon>Mycetomoellerius</taxon>
    </lineage>
</organism>